<evidence type="ECO:0000313" key="2">
    <source>
        <dbReference type="Proteomes" id="UP000280834"/>
    </source>
</evidence>
<gene>
    <name evidence="1" type="ORF">BTMF_LOCUS10138</name>
</gene>
<keyword evidence="2" id="KW-1185">Reference proteome</keyword>
<dbReference type="EMBL" id="UZAG01017383">
    <property type="protein sequence ID" value="VDO34444.1"/>
    <property type="molecule type" value="Genomic_DNA"/>
</dbReference>
<reference evidence="3" key="1">
    <citation type="submission" date="2017-02" db="UniProtKB">
        <authorList>
            <consortium name="WormBaseParasite"/>
        </authorList>
    </citation>
    <scope>IDENTIFICATION</scope>
</reference>
<accession>A0A0R3QWK2</accession>
<evidence type="ECO:0000313" key="3">
    <source>
        <dbReference type="WBParaSite" id="BTMF_0001211001-mRNA-1"/>
    </source>
</evidence>
<protein>
    <submittedName>
        <fullName evidence="3">Phlebovirus glycoprotein G2 fusion domain-containing protein</fullName>
    </submittedName>
</protein>
<name>A0A0R3QWK2_9BILA</name>
<evidence type="ECO:0000313" key="1">
    <source>
        <dbReference type="EMBL" id="VDO34444.1"/>
    </source>
</evidence>
<proteinExistence type="predicted"/>
<dbReference type="Proteomes" id="UP000280834">
    <property type="component" value="Unassembled WGS sequence"/>
</dbReference>
<reference evidence="1 2" key="2">
    <citation type="submission" date="2018-11" db="EMBL/GenBank/DDBJ databases">
        <authorList>
            <consortium name="Pathogen Informatics"/>
        </authorList>
    </citation>
    <scope>NUCLEOTIDE SEQUENCE [LARGE SCALE GENOMIC DNA]</scope>
</reference>
<dbReference type="AlphaFoldDB" id="A0A0R3QWK2"/>
<organism evidence="3">
    <name type="scientific">Brugia timori</name>
    <dbReference type="NCBI Taxonomy" id="42155"/>
    <lineage>
        <taxon>Eukaryota</taxon>
        <taxon>Metazoa</taxon>
        <taxon>Ecdysozoa</taxon>
        <taxon>Nematoda</taxon>
        <taxon>Chromadorea</taxon>
        <taxon>Rhabditida</taxon>
        <taxon>Spirurina</taxon>
        <taxon>Spiruromorpha</taxon>
        <taxon>Filarioidea</taxon>
        <taxon>Onchocercidae</taxon>
        <taxon>Brugia</taxon>
    </lineage>
</organism>
<sequence length="55" mass="6622">MCKREESGNDVNECRRNDEEILSLWKSSKVQLRHLNNESFKITYINISNQKYCKE</sequence>
<dbReference type="WBParaSite" id="BTMF_0001211001-mRNA-1">
    <property type="protein sequence ID" value="BTMF_0001211001-mRNA-1"/>
    <property type="gene ID" value="BTMF_0001211001"/>
</dbReference>